<reference evidence="2 3" key="1">
    <citation type="submission" date="2018-04" db="EMBL/GenBank/DDBJ databases">
        <authorList>
            <person name="Zhang X."/>
            <person name="Yuan J."/>
            <person name="Li F."/>
            <person name="Xiang J."/>
        </authorList>
    </citation>
    <scope>NUCLEOTIDE SEQUENCE [LARGE SCALE GENOMIC DNA]</scope>
    <source>
        <tissue evidence="2">Muscle</tissue>
    </source>
</reference>
<dbReference type="AlphaFoldDB" id="A0A423U287"/>
<keyword evidence="1" id="KW-1133">Transmembrane helix</keyword>
<reference evidence="2 3" key="2">
    <citation type="submission" date="2019-01" db="EMBL/GenBank/DDBJ databases">
        <title>The decoding of complex shrimp genome reveals the adaptation for benthos swimmer, frequently molting mechanism and breeding impact on genome.</title>
        <authorList>
            <person name="Sun Y."/>
            <person name="Gao Y."/>
            <person name="Yu Y."/>
        </authorList>
    </citation>
    <scope>NUCLEOTIDE SEQUENCE [LARGE SCALE GENOMIC DNA]</scope>
    <source>
        <tissue evidence="2">Muscle</tissue>
    </source>
</reference>
<comment type="caution">
    <text evidence="2">The sequence shown here is derived from an EMBL/GenBank/DDBJ whole genome shotgun (WGS) entry which is preliminary data.</text>
</comment>
<dbReference type="OrthoDB" id="6371099at2759"/>
<dbReference type="InterPro" id="IPR004245">
    <property type="entry name" value="DUF229"/>
</dbReference>
<dbReference type="STRING" id="6689.A0A423U287"/>
<dbReference type="GO" id="GO:0005615">
    <property type="term" value="C:extracellular space"/>
    <property type="evidence" value="ECO:0007669"/>
    <property type="project" value="TreeGrafter"/>
</dbReference>
<protein>
    <submittedName>
        <fullName evidence="2">Uncharacterized protein</fullName>
    </submittedName>
</protein>
<keyword evidence="1" id="KW-0472">Membrane</keyword>
<dbReference type="PANTHER" id="PTHR10974">
    <property type="entry name" value="FI08016P-RELATED"/>
    <property type="match status" value="1"/>
</dbReference>
<evidence type="ECO:0000256" key="1">
    <source>
        <dbReference type="SAM" id="Phobius"/>
    </source>
</evidence>
<keyword evidence="3" id="KW-1185">Reference proteome</keyword>
<dbReference type="PANTHER" id="PTHR10974:SF1">
    <property type="entry name" value="FI08016P-RELATED"/>
    <property type="match status" value="1"/>
</dbReference>
<dbReference type="EMBL" id="QCYY01000779">
    <property type="protein sequence ID" value="ROT82752.1"/>
    <property type="molecule type" value="Genomic_DNA"/>
</dbReference>
<feature type="transmembrane region" description="Helical" evidence="1">
    <location>
        <begin position="24"/>
        <end position="45"/>
    </location>
</feature>
<dbReference type="Pfam" id="PF02995">
    <property type="entry name" value="DUF229"/>
    <property type="match status" value="1"/>
</dbReference>
<dbReference type="Proteomes" id="UP000283509">
    <property type="component" value="Unassembled WGS sequence"/>
</dbReference>
<evidence type="ECO:0000313" key="2">
    <source>
        <dbReference type="EMBL" id="ROT82752.1"/>
    </source>
</evidence>
<sequence>MKRITNPIQILNTPLSTLTPNPPILFLAANWHLWLLCGLLGLSVATYMSYLSLLAAGDAAGDSAWTRAAPRPARHRLLRLVEESPHFLIHTPGCVIPDIDPDHPSIAKYKGKPQDMVCSTKRPLTATEDLFLLLLEDNLEDYGISSKASLRCGYQGIVRVEQDPKKYNGACDKKFELRESKPLEAHRTLIGEDGVLVTCWDGAEQVYQNVHYFIQPRRSRGKRQAFLKSHGQRGTRPDQLSVAIMGTDAVARGNLRRHMPKTFRFLREELDAIDLSGYVKVADNTDPNMYAVLMGLTAKEFKQNKCRPRQNAKYDDCPLIFKNFSQAGYVTAFAEDAPWMGIFHYNQVGYVKEPTDYYNRPYFQVSEKYISHNGQYGSSNGKLCQGGTPSITVIITTLGRG</sequence>
<gene>
    <name evidence="2" type="ORF">C7M84_024084</name>
</gene>
<keyword evidence="1" id="KW-0812">Transmembrane</keyword>
<accession>A0A423U287</accession>
<name>A0A423U287_PENVA</name>
<organism evidence="2 3">
    <name type="scientific">Penaeus vannamei</name>
    <name type="common">Whiteleg shrimp</name>
    <name type="synonym">Litopenaeus vannamei</name>
    <dbReference type="NCBI Taxonomy" id="6689"/>
    <lineage>
        <taxon>Eukaryota</taxon>
        <taxon>Metazoa</taxon>
        <taxon>Ecdysozoa</taxon>
        <taxon>Arthropoda</taxon>
        <taxon>Crustacea</taxon>
        <taxon>Multicrustacea</taxon>
        <taxon>Malacostraca</taxon>
        <taxon>Eumalacostraca</taxon>
        <taxon>Eucarida</taxon>
        <taxon>Decapoda</taxon>
        <taxon>Dendrobranchiata</taxon>
        <taxon>Penaeoidea</taxon>
        <taxon>Penaeidae</taxon>
        <taxon>Penaeus</taxon>
    </lineage>
</organism>
<evidence type="ECO:0000313" key="3">
    <source>
        <dbReference type="Proteomes" id="UP000283509"/>
    </source>
</evidence>
<proteinExistence type="predicted"/>